<organism evidence="1 2">
    <name type="scientific">Rhododendron griersonianum</name>
    <dbReference type="NCBI Taxonomy" id="479676"/>
    <lineage>
        <taxon>Eukaryota</taxon>
        <taxon>Viridiplantae</taxon>
        <taxon>Streptophyta</taxon>
        <taxon>Embryophyta</taxon>
        <taxon>Tracheophyta</taxon>
        <taxon>Spermatophyta</taxon>
        <taxon>Magnoliopsida</taxon>
        <taxon>eudicotyledons</taxon>
        <taxon>Gunneridae</taxon>
        <taxon>Pentapetalae</taxon>
        <taxon>asterids</taxon>
        <taxon>Ericales</taxon>
        <taxon>Ericaceae</taxon>
        <taxon>Ericoideae</taxon>
        <taxon>Rhodoreae</taxon>
        <taxon>Rhododendron</taxon>
    </lineage>
</organism>
<reference evidence="1" key="1">
    <citation type="submission" date="2020-08" db="EMBL/GenBank/DDBJ databases">
        <title>Plant Genome Project.</title>
        <authorList>
            <person name="Zhang R.-G."/>
        </authorList>
    </citation>
    <scope>NUCLEOTIDE SEQUENCE</scope>
    <source>
        <strain evidence="1">WSP0</strain>
        <tissue evidence="1">Leaf</tissue>
    </source>
</reference>
<evidence type="ECO:0000313" key="2">
    <source>
        <dbReference type="Proteomes" id="UP000823749"/>
    </source>
</evidence>
<dbReference type="AlphaFoldDB" id="A0AAV6KXT5"/>
<gene>
    <name evidence="1" type="ORF">RHGRI_007212</name>
</gene>
<name>A0AAV6KXT5_9ERIC</name>
<accession>A0AAV6KXT5</accession>
<proteinExistence type="predicted"/>
<comment type="caution">
    <text evidence="1">The sequence shown here is derived from an EMBL/GenBank/DDBJ whole genome shotgun (WGS) entry which is preliminary data.</text>
</comment>
<keyword evidence="2" id="KW-1185">Reference proteome</keyword>
<dbReference type="Proteomes" id="UP000823749">
    <property type="component" value="Chromosome 3"/>
</dbReference>
<protein>
    <submittedName>
        <fullName evidence="1">Uncharacterized protein</fullName>
    </submittedName>
</protein>
<evidence type="ECO:0000313" key="1">
    <source>
        <dbReference type="EMBL" id="KAG5556884.1"/>
    </source>
</evidence>
<dbReference type="EMBL" id="JACTNZ010000003">
    <property type="protein sequence ID" value="KAG5556884.1"/>
    <property type="molecule type" value="Genomic_DNA"/>
</dbReference>
<sequence>MEADMASGSGFFGASVLSVRARVMGMVTSRLGAEDDEDVATTTIIPPSVYLKKALQLAKTIPEGGRPKHLTCKELMNWAPKKNET</sequence>